<protein>
    <submittedName>
        <fullName evidence="1">Uncharacterized protein</fullName>
    </submittedName>
</protein>
<sequence>MVWIPTGTPHDIFGPFTAVVRSIMNGKPIGPAPDTICDIVKTFTLDNIEYKPGMQGEILEKATDEGGVQWVRIFIESVTETGTEPGDRKKWVPLEKIKIGSDWRGQDNGWYSHENDFVGAASAGHQEEQSKSSKKTAHKAS</sequence>
<comment type="caution">
    <text evidence="1">The sequence shown here is derived from an EMBL/GenBank/DDBJ whole genome shotgun (WGS) entry which is preliminary data.</text>
</comment>
<dbReference type="Proteomes" id="UP000293547">
    <property type="component" value="Unassembled WGS sequence"/>
</dbReference>
<keyword evidence="2" id="KW-1185">Reference proteome</keyword>
<accession>A0ACB6FDY3</accession>
<proteinExistence type="predicted"/>
<evidence type="ECO:0000313" key="2">
    <source>
        <dbReference type="Proteomes" id="UP000293547"/>
    </source>
</evidence>
<name>A0ACB6FDY3_9PLEO</name>
<organism evidence="1 2">
    <name type="scientific">Alternaria gaisen</name>
    <dbReference type="NCBI Taxonomy" id="167740"/>
    <lineage>
        <taxon>Eukaryota</taxon>
        <taxon>Fungi</taxon>
        <taxon>Dikarya</taxon>
        <taxon>Ascomycota</taxon>
        <taxon>Pezizomycotina</taxon>
        <taxon>Dothideomycetes</taxon>
        <taxon>Pleosporomycetidae</taxon>
        <taxon>Pleosporales</taxon>
        <taxon>Pleosporineae</taxon>
        <taxon>Pleosporaceae</taxon>
        <taxon>Alternaria</taxon>
        <taxon>Alternaria sect. Alternaria</taxon>
    </lineage>
</organism>
<gene>
    <name evidence="1" type="ORF">AG0111_0g8944</name>
</gene>
<evidence type="ECO:0000313" key="1">
    <source>
        <dbReference type="EMBL" id="KAB2102565.1"/>
    </source>
</evidence>
<dbReference type="EMBL" id="PDWZ02000009">
    <property type="protein sequence ID" value="KAB2102565.1"/>
    <property type="molecule type" value="Genomic_DNA"/>
</dbReference>
<reference evidence="1 2" key="1">
    <citation type="journal article" date="2019" name="bioRxiv">
        <title>Genomics, evolutionary history and diagnostics of the Alternaria alternata species group including apple and Asian pear pathotypes.</title>
        <authorList>
            <person name="Armitage A.D."/>
            <person name="Cockerton H.M."/>
            <person name="Sreenivasaprasad S."/>
            <person name="Woodhall J.W."/>
            <person name="Lane C.R."/>
            <person name="Harrison R.J."/>
            <person name="Clarkson J.P."/>
        </authorList>
    </citation>
    <scope>NUCLEOTIDE SEQUENCE [LARGE SCALE GENOMIC DNA]</scope>
    <source>
        <strain evidence="1 2">FERA 650</strain>
    </source>
</reference>